<evidence type="ECO:0000256" key="5">
    <source>
        <dbReference type="ARBA" id="ARBA00023163"/>
    </source>
</evidence>
<proteinExistence type="inferred from homology"/>
<keyword evidence="6 8" id="KW-0539">Nucleus</keyword>
<dbReference type="GO" id="GO:0016592">
    <property type="term" value="C:mediator complex"/>
    <property type="evidence" value="ECO:0007669"/>
    <property type="project" value="InterPro"/>
</dbReference>
<name>A0A3S4EXZ8_9PEZI</name>
<dbReference type="InterPro" id="IPR019313">
    <property type="entry name" value="Mediator_Med17"/>
</dbReference>
<dbReference type="Pfam" id="PF10156">
    <property type="entry name" value="Med17"/>
    <property type="match status" value="1"/>
</dbReference>
<keyword evidence="4 8" id="KW-0805">Transcription regulation</keyword>
<evidence type="ECO:0000313" key="10">
    <source>
        <dbReference type="EMBL" id="SPQ19051.1"/>
    </source>
</evidence>
<dbReference type="GO" id="GO:0003712">
    <property type="term" value="F:transcription coregulator activity"/>
    <property type="evidence" value="ECO:0007669"/>
    <property type="project" value="InterPro"/>
</dbReference>
<comment type="similarity">
    <text evidence="2 8">Belongs to the Mediator complex subunit 17 family.</text>
</comment>
<evidence type="ECO:0000256" key="7">
    <source>
        <dbReference type="ARBA" id="ARBA00032014"/>
    </source>
</evidence>
<sequence>MTGVPAWDAWDLRQLPTASFELRERDTMNDRPFSLQPRPPPGRGPQSITEFIRRVNVEPGGFRGINTEQLRAQLLDRQQNGDGDNDANGDDRDIDMTGASSEAGSDVAETKDVAIARDELLRAVHQTHQTSMFALDFVSLLLSKENPAQAVATFSPGLRDMVGIGTLGATMLAAPTALTQARVPDNKMVAIGKRLMDLNKAADTALAASKRLQREIGYETKYWSEVLAVSERGWQTFRMPNEPQTMGVKFGFSNAAPEFKLNSIAPMRRAADGSVRLEPGKMARGSKRLRVSILENGVVVGRSSLPRPLPPDAPLQDRVKEARDTIFAQELWQEINRERRGLNTRTIGFEGSVVACPLDATRSASIQLATLGEEEASADVRSGEQDALADWLCTTFNLLLSNSHRANEQRRSERSLDKGPAPSYSILTPLVTYFEYDKCVQQCAQKLSAFIAVLRGSGLVGTVTMKEPPLAPLPTIPASEALAAALLKPPPVQFDVALTPVGRVRILLRPTTYTSSGAASFSVFLLPTGMRGVQNPLLALSPLGVEEFPRMEALFAYLYSAVPCALAAAYLRLAVKAAEKPALDSASAAAPPPRWTIHDSRKGIVDVETGEYGVHFDCGPNPGTGNVELRVTWDSLEDAEGGGKKKVHMDWTWPGTGANINTVLKKLLSSGPPEADD</sequence>
<dbReference type="EMBL" id="OUUZ01000001">
    <property type="protein sequence ID" value="SPQ19051.1"/>
    <property type="molecule type" value="Genomic_DNA"/>
</dbReference>
<dbReference type="PANTHER" id="PTHR13114">
    <property type="entry name" value="MEDIATOR OF RNA POLYMERASE II TRANSCRIPTION SUBUNIT 17"/>
    <property type="match status" value="1"/>
</dbReference>
<protein>
    <recommendedName>
        <fullName evidence="3 8">Mediator of RNA polymerase II transcription subunit 17</fullName>
    </recommendedName>
    <alternativeName>
        <fullName evidence="7 8">Mediator complex subunit 17</fullName>
    </alternativeName>
</protein>
<organism evidence="10 11">
    <name type="scientific">Thermothielavioides terrestris</name>
    <dbReference type="NCBI Taxonomy" id="2587410"/>
    <lineage>
        <taxon>Eukaryota</taxon>
        <taxon>Fungi</taxon>
        <taxon>Dikarya</taxon>
        <taxon>Ascomycota</taxon>
        <taxon>Pezizomycotina</taxon>
        <taxon>Sordariomycetes</taxon>
        <taxon>Sordariomycetidae</taxon>
        <taxon>Sordariales</taxon>
        <taxon>Chaetomiaceae</taxon>
        <taxon>Thermothielavioides</taxon>
    </lineage>
</organism>
<comment type="function">
    <text evidence="8">Component of the Mediator complex, a coactivator involved in the regulated transcription of nearly all RNA polymerase II-dependent genes. Mediator functions as a bridge to convey information from gene-specific regulatory proteins to the basal RNA polymerase II transcription machinery. Mediator is recruited to promoters by direct interactions with regulatory proteins and serves as a scaffold for the assembly of a functional preinitiation complex with RNA polymerase II and the general transcription factors.</text>
</comment>
<keyword evidence="8" id="KW-0010">Activator</keyword>
<evidence type="ECO:0000256" key="4">
    <source>
        <dbReference type="ARBA" id="ARBA00023015"/>
    </source>
</evidence>
<evidence type="ECO:0000313" key="11">
    <source>
        <dbReference type="Proteomes" id="UP000289323"/>
    </source>
</evidence>
<dbReference type="AlphaFoldDB" id="A0A3S4EXZ8"/>
<evidence type="ECO:0000256" key="3">
    <source>
        <dbReference type="ARBA" id="ARBA00019610"/>
    </source>
</evidence>
<comment type="subunit">
    <text evidence="8">Component of the Mediator complex.</text>
</comment>
<reference evidence="10 11" key="1">
    <citation type="submission" date="2018-04" db="EMBL/GenBank/DDBJ databases">
        <authorList>
            <person name="Huttner S."/>
            <person name="Dainat J."/>
        </authorList>
    </citation>
    <scope>NUCLEOTIDE SEQUENCE [LARGE SCALE GENOMIC DNA]</scope>
</reference>
<keyword evidence="5 8" id="KW-0804">Transcription</keyword>
<evidence type="ECO:0000256" key="9">
    <source>
        <dbReference type="SAM" id="MobiDB-lite"/>
    </source>
</evidence>
<gene>
    <name evidence="8" type="primary">MED17</name>
    <name evidence="10" type="ORF">TT172_LOCUS1470</name>
</gene>
<dbReference type="Gene3D" id="6.10.250.2620">
    <property type="match status" value="1"/>
</dbReference>
<evidence type="ECO:0000256" key="6">
    <source>
        <dbReference type="ARBA" id="ARBA00023242"/>
    </source>
</evidence>
<feature type="region of interest" description="Disordered" evidence="9">
    <location>
        <begin position="77"/>
        <end position="108"/>
    </location>
</feature>
<dbReference type="GO" id="GO:0070847">
    <property type="term" value="C:core mediator complex"/>
    <property type="evidence" value="ECO:0007669"/>
    <property type="project" value="TreeGrafter"/>
</dbReference>
<evidence type="ECO:0000256" key="2">
    <source>
        <dbReference type="ARBA" id="ARBA00005635"/>
    </source>
</evidence>
<dbReference type="Proteomes" id="UP000289323">
    <property type="component" value="Unassembled WGS sequence"/>
</dbReference>
<dbReference type="GO" id="GO:0006357">
    <property type="term" value="P:regulation of transcription by RNA polymerase II"/>
    <property type="evidence" value="ECO:0007669"/>
    <property type="project" value="InterPro"/>
</dbReference>
<feature type="region of interest" description="Disordered" evidence="9">
    <location>
        <begin position="22"/>
        <end position="46"/>
    </location>
</feature>
<comment type="subcellular location">
    <subcellularLocation>
        <location evidence="1 8">Nucleus</location>
    </subcellularLocation>
</comment>
<evidence type="ECO:0000256" key="8">
    <source>
        <dbReference type="RuleBase" id="RU364140"/>
    </source>
</evidence>
<evidence type="ECO:0000256" key="1">
    <source>
        <dbReference type="ARBA" id="ARBA00004123"/>
    </source>
</evidence>
<dbReference type="PANTHER" id="PTHR13114:SF7">
    <property type="entry name" value="MEDIATOR OF RNA POLYMERASE II TRANSCRIPTION SUBUNIT 17"/>
    <property type="match status" value="1"/>
</dbReference>
<accession>A0A3S4EXZ8</accession>